<keyword evidence="8" id="KW-1185">Reference proteome</keyword>
<keyword evidence="4 5" id="KW-0472">Membrane</keyword>
<dbReference type="GO" id="GO:0030007">
    <property type="term" value="P:intracellular potassium ion homeostasis"/>
    <property type="evidence" value="ECO:0007669"/>
    <property type="project" value="TreeGrafter"/>
</dbReference>
<dbReference type="GO" id="GO:0015385">
    <property type="term" value="F:sodium:proton antiporter activity"/>
    <property type="evidence" value="ECO:0007669"/>
    <property type="project" value="InterPro"/>
</dbReference>
<dbReference type="InterPro" id="IPR006153">
    <property type="entry name" value="Cation/H_exchanger_TM"/>
</dbReference>
<dbReference type="GO" id="GO:0036376">
    <property type="term" value="P:sodium ion export across plasma membrane"/>
    <property type="evidence" value="ECO:0007669"/>
    <property type="project" value="InterPro"/>
</dbReference>
<dbReference type="GO" id="GO:0005886">
    <property type="term" value="C:plasma membrane"/>
    <property type="evidence" value="ECO:0007669"/>
    <property type="project" value="InterPro"/>
</dbReference>
<evidence type="ECO:0000256" key="1">
    <source>
        <dbReference type="ARBA" id="ARBA00004141"/>
    </source>
</evidence>
<sequence>MVWEQLEPTPPHLSYLLISSFLIVYCLFATFVRNRLHLSEPPLALLVGILLGPRVLGWLNPNSCPQQGCTGDESDRWGWGDTQVQELSRVILGVQVFTVGVSLPRYYASKHWKSVGILLSKSFLFNLISERLPAFYT</sequence>
<dbReference type="Proteomes" id="UP000714618">
    <property type="component" value="Unassembled WGS sequence"/>
</dbReference>
<feature type="domain" description="Cation/H+ exchanger transmembrane" evidence="6">
    <location>
        <begin position="25"/>
        <end position="128"/>
    </location>
</feature>
<evidence type="ECO:0000256" key="4">
    <source>
        <dbReference type="ARBA" id="ARBA00023136"/>
    </source>
</evidence>
<dbReference type="PANTHER" id="PTHR31382">
    <property type="entry name" value="NA(+)/H(+) ANTIPORTER"/>
    <property type="match status" value="1"/>
</dbReference>
<proteinExistence type="predicted"/>
<evidence type="ECO:0000256" key="5">
    <source>
        <dbReference type="SAM" id="Phobius"/>
    </source>
</evidence>
<reference evidence="7" key="1">
    <citation type="submission" date="2020-06" db="EMBL/GenBank/DDBJ databases">
        <authorList>
            <person name="Onetto C."/>
        </authorList>
    </citation>
    <scope>NUCLEOTIDE SEQUENCE</scope>
</reference>
<dbReference type="AlphaFoldDB" id="A0A9N8JRY3"/>
<evidence type="ECO:0000313" key="7">
    <source>
        <dbReference type="EMBL" id="CAD0090296.1"/>
    </source>
</evidence>
<keyword evidence="2 5" id="KW-0812">Transmembrane</keyword>
<comment type="subcellular location">
    <subcellularLocation>
        <location evidence="1">Membrane</location>
        <topology evidence="1">Multi-pass membrane protein</topology>
    </subcellularLocation>
</comment>
<comment type="caution">
    <text evidence="7">The sequence shown here is derived from an EMBL/GenBank/DDBJ whole genome shotgun (WGS) entry which is preliminary data.</text>
</comment>
<evidence type="ECO:0000313" key="8">
    <source>
        <dbReference type="Proteomes" id="UP000714618"/>
    </source>
</evidence>
<name>A0A9N8JRY3_9PEZI</name>
<gene>
    <name evidence="7" type="ORF">AWRI4233_LOCUS2628</name>
</gene>
<dbReference type="InterPro" id="IPR004712">
    <property type="entry name" value="Na+/H+_antiporter_fungi"/>
</dbReference>
<evidence type="ECO:0000259" key="6">
    <source>
        <dbReference type="Pfam" id="PF00999"/>
    </source>
</evidence>
<dbReference type="EMBL" id="CAIJEO010000004">
    <property type="protein sequence ID" value="CAD0090296.1"/>
    <property type="molecule type" value="Genomic_DNA"/>
</dbReference>
<dbReference type="GO" id="GO:0042391">
    <property type="term" value="P:regulation of membrane potential"/>
    <property type="evidence" value="ECO:0007669"/>
    <property type="project" value="InterPro"/>
</dbReference>
<evidence type="ECO:0000256" key="3">
    <source>
        <dbReference type="ARBA" id="ARBA00022989"/>
    </source>
</evidence>
<dbReference type="OrthoDB" id="2190219at2759"/>
<dbReference type="PANTHER" id="PTHR31382:SF2">
    <property type="entry name" value="CATION_H+ EXCHANGER DOMAIN-CONTAINING PROTEIN"/>
    <property type="match status" value="1"/>
</dbReference>
<keyword evidence="3 5" id="KW-1133">Transmembrane helix</keyword>
<organism evidence="7 8">
    <name type="scientific">Aureobasidium mustum</name>
    <dbReference type="NCBI Taxonomy" id="2773714"/>
    <lineage>
        <taxon>Eukaryota</taxon>
        <taxon>Fungi</taxon>
        <taxon>Dikarya</taxon>
        <taxon>Ascomycota</taxon>
        <taxon>Pezizomycotina</taxon>
        <taxon>Dothideomycetes</taxon>
        <taxon>Dothideomycetidae</taxon>
        <taxon>Dothideales</taxon>
        <taxon>Saccotheciaceae</taxon>
        <taxon>Aureobasidium</taxon>
    </lineage>
</organism>
<dbReference type="Pfam" id="PF00999">
    <property type="entry name" value="Na_H_Exchanger"/>
    <property type="match status" value="1"/>
</dbReference>
<feature type="transmembrane region" description="Helical" evidence="5">
    <location>
        <begin position="12"/>
        <end position="31"/>
    </location>
</feature>
<dbReference type="GO" id="GO:0120029">
    <property type="term" value="P:proton export across plasma membrane"/>
    <property type="evidence" value="ECO:0007669"/>
    <property type="project" value="InterPro"/>
</dbReference>
<accession>A0A9N8JRY3</accession>
<protein>
    <recommendedName>
        <fullName evidence="6">Cation/H+ exchanger transmembrane domain-containing protein</fullName>
    </recommendedName>
</protein>
<evidence type="ECO:0000256" key="2">
    <source>
        <dbReference type="ARBA" id="ARBA00022692"/>
    </source>
</evidence>